<dbReference type="Pfam" id="PF00210">
    <property type="entry name" value="Ferritin"/>
    <property type="match status" value="1"/>
</dbReference>
<accession>A0A934SBT9</accession>
<dbReference type="InterPro" id="IPR023188">
    <property type="entry name" value="DPS_DNA-bd_CS"/>
</dbReference>
<dbReference type="InterPro" id="IPR002177">
    <property type="entry name" value="DPS_DNA-bd"/>
</dbReference>
<protein>
    <submittedName>
        <fullName evidence="4">DNA starvation/stationary phase protection protein</fullName>
    </submittedName>
</protein>
<dbReference type="GO" id="GO:0008199">
    <property type="term" value="F:ferric iron binding"/>
    <property type="evidence" value="ECO:0007669"/>
    <property type="project" value="InterPro"/>
</dbReference>
<feature type="domain" description="Ferritin/DPS" evidence="3">
    <location>
        <begin position="16"/>
        <end position="157"/>
    </location>
</feature>
<organism evidence="4 5">
    <name type="scientific">Luteolibacter pohnpeiensis</name>
    <dbReference type="NCBI Taxonomy" id="454153"/>
    <lineage>
        <taxon>Bacteria</taxon>
        <taxon>Pseudomonadati</taxon>
        <taxon>Verrucomicrobiota</taxon>
        <taxon>Verrucomicrobiia</taxon>
        <taxon>Verrucomicrobiales</taxon>
        <taxon>Verrucomicrobiaceae</taxon>
        <taxon>Luteolibacter</taxon>
    </lineage>
</organism>
<dbReference type="Gene3D" id="1.20.1260.10">
    <property type="match status" value="1"/>
</dbReference>
<dbReference type="InterPro" id="IPR008331">
    <property type="entry name" value="Ferritin_DPS_dom"/>
</dbReference>
<evidence type="ECO:0000313" key="4">
    <source>
        <dbReference type="EMBL" id="MBK1883029.1"/>
    </source>
</evidence>
<dbReference type="PROSITE" id="PS00818">
    <property type="entry name" value="DPS_1"/>
    <property type="match status" value="1"/>
</dbReference>
<dbReference type="InterPro" id="IPR009078">
    <property type="entry name" value="Ferritin-like_SF"/>
</dbReference>
<dbReference type="GO" id="GO:0016722">
    <property type="term" value="F:oxidoreductase activity, acting on metal ions"/>
    <property type="evidence" value="ECO:0007669"/>
    <property type="project" value="InterPro"/>
</dbReference>
<dbReference type="PRINTS" id="PR01346">
    <property type="entry name" value="HELNAPAPROT"/>
</dbReference>
<sequence>MKTLNKDATKNSAVVKGLTTLLADTYALLGQTQVAHWNVEGPAFFSLHIAFENQYNELFPAVDEIAERLRALDELAPGGLKTLASLSSISELPIEHMPAKDLVAHLIECNEIVVATSMELRKASEEAGDLETQDMVIARIQVHEKALWMLRSFLKNL</sequence>
<evidence type="ECO:0000256" key="1">
    <source>
        <dbReference type="ARBA" id="ARBA00009497"/>
    </source>
</evidence>
<evidence type="ECO:0000259" key="3">
    <source>
        <dbReference type="Pfam" id="PF00210"/>
    </source>
</evidence>
<evidence type="ECO:0000256" key="2">
    <source>
        <dbReference type="RuleBase" id="RU003875"/>
    </source>
</evidence>
<dbReference type="PANTHER" id="PTHR42932">
    <property type="entry name" value="GENERAL STRESS PROTEIN 20U"/>
    <property type="match status" value="1"/>
</dbReference>
<dbReference type="AlphaFoldDB" id="A0A934SBT9"/>
<name>A0A934SBT9_9BACT</name>
<comment type="similarity">
    <text evidence="1 2">Belongs to the Dps family.</text>
</comment>
<reference evidence="4" key="1">
    <citation type="submission" date="2021-01" db="EMBL/GenBank/DDBJ databases">
        <title>Modified the classification status of verrucomicrobia.</title>
        <authorList>
            <person name="Feng X."/>
        </authorList>
    </citation>
    <scope>NUCLEOTIDE SEQUENCE</scope>
    <source>
        <strain evidence="4">KCTC 22041</strain>
    </source>
</reference>
<dbReference type="PIRSF" id="PIRSF005900">
    <property type="entry name" value="Dps"/>
    <property type="match status" value="1"/>
</dbReference>
<dbReference type="SUPFAM" id="SSF47240">
    <property type="entry name" value="Ferritin-like"/>
    <property type="match status" value="1"/>
</dbReference>
<comment type="caution">
    <text evidence="4">The sequence shown here is derived from an EMBL/GenBank/DDBJ whole genome shotgun (WGS) entry which is preliminary data.</text>
</comment>
<dbReference type="RefSeq" id="WP_200270737.1">
    <property type="nucleotide sequence ID" value="NZ_JAENIJ010000016.1"/>
</dbReference>
<dbReference type="Proteomes" id="UP000603141">
    <property type="component" value="Unassembled WGS sequence"/>
</dbReference>
<dbReference type="EMBL" id="JAENIJ010000016">
    <property type="protein sequence ID" value="MBK1883029.1"/>
    <property type="molecule type" value="Genomic_DNA"/>
</dbReference>
<proteinExistence type="inferred from homology"/>
<dbReference type="PROSITE" id="PS00819">
    <property type="entry name" value="DPS_2"/>
    <property type="match status" value="1"/>
</dbReference>
<dbReference type="PANTHER" id="PTHR42932:SF3">
    <property type="entry name" value="DNA PROTECTION DURING STARVATION PROTEIN"/>
    <property type="match status" value="1"/>
</dbReference>
<keyword evidence="5" id="KW-1185">Reference proteome</keyword>
<dbReference type="InterPro" id="IPR012347">
    <property type="entry name" value="Ferritin-like"/>
</dbReference>
<evidence type="ECO:0000313" key="5">
    <source>
        <dbReference type="Proteomes" id="UP000603141"/>
    </source>
</evidence>
<dbReference type="CDD" id="cd01043">
    <property type="entry name" value="DPS"/>
    <property type="match status" value="1"/>
</dbReference>
<gene>
    <name evidence="4" type="ORF">JIN85_11425</name>
</gene>